<gene>
    <name evidence="8" type="primary">tsaD</name>
    <name evidence="10" type="ORF">DRJ00_00345</name>
</gene>
<sequence length="332" mass="36265">MLILGIETSCDETSAAVVEDGRNILSNVVSSQVKLHRKFWGVVPEIASRKHLEMIIPVIEESLEKAGIKLTDLDAIAATYGPGLLGSLLVGLTVAKGIAYALKLPFVGINHLEAHLYANFLEHPEIKSPLVGLVISGGHTDLVYLDREGRYYPLGTTRDDAVGEAFDKVAKILRLGYPGGPIIEKVARRGDPQSIDLPLVRFKEDTLDFSFSGIKTAILYYVKKLEEKGDPVPVPDLAASFQMKVAQMLTERLLKAVRLKGVKQVILGGGVSANLFLRSFIERKKPNDLKVFFPSLELCTDNAAMIAACAYPKVKEGRLSPLSLDARPNLSF</sequence>
<dbReference type="GO" id="GO:0002949">
    <property type="term" value="P:tRNA threonylcarbamoyladenosine modification"/>
    <property type="evidence" value="ECO:0007669"/>
    <property type="project" value="UniProtKB-UniRule"/>
</dbReference>
<reference evidence="10 11" key="1">
    <citation type="submission" date="2018-06" db="EMBL/GenBank/DDBJ databases">
        <title>Extensive metabolic versatility and redundancy in microbially diverse, dynamic hydrothermal sediments.</title>
        <authorList>
            <person name="Dombrowski N."/>
            <person name="Teske A."/>
            <person name="Baker B.J."/>
        </authorList>
    </citation>
    <scope>NUCLEOTIDE SEQUENCE [LARGE SCALE GENOMIC DNA]</scope>
    <source>
        <strain evidence="10">B47_G16</strain>
    </source>
</reference>
<evidence type="ECO:0000259" key="9">
    <source>
        <dbReference type="Pfam" id="PF00814"/>
    </source>
</evidence>
<protein>
    <recommendedName>
        <fullName evidence="8">tRNA N6-adenosine threonylcarbamoyltransferase</fullName>
        <ecNumber evidence="8">2.3.1.234</ecNumber>
    </recommendedName>
    <alternativeName>
        <fullName evidence="8">N6-L-threonylcarbamoyladenine synthase</fullName>
        <shortName evidence="8">t(6)A synthase</shortName>
    </alternativeName>
    <alternativeName>
        <fullName evidence="8">t(6)A37 threonylcarbamoyladenosine biosynthesis protein TsaD</fullName>
    </alternativeName>
    <alternativeName>
        <fullName evidence="8">tRNA threonylcarbamoyladenosine biosynthesis protein TsaD</fullName>
    </alternativeName>
</protein>
<evidence type="ECO:0000256" key="6">
    <source>
        <dbReference type="ARBA" id="ARBA00023315"/>
    </source>
</evidence>
<comment type="cofactor">
    <cofactor evidence="8">
        <name>Fe(2+)</name>
        <dbReference type="ChEBI" id="CHEBI:29033"/>
    </cofactor>
    <text evidence="8">Binds 1 Fe(2+) ion per subunit.</text>
</comment>
<evidence type="ECO:0000313" key="11">
    <source>
        <dbReference type="Proteomes" id="UP000279422"/>
    </source>
</evidence>
<keyword evidence="2 8" id="KW-0808">Transferase</keyword>
<dbReference type="PANTHER" id="PTHR11735:SF6">
    <property type="entry name" value="TRNA N6-ADENOSINE THREONYLCARBAMOYLTRANSFERASE, MITOCHONDRIAL"/>
    <property type="match status" value="1"/>
</dbReference>
<feature type="domain" description="Gcp-like" evidence="9">
    <location>
        <begin position="23"/>
        <end position="307"/>
    </location>
</feature>
<feature type="binding site" evidence="8">
    <location>
        <position position="167"/>
    </location>
    <ligand>
        <name>substrate</name>
    </ligand>
</feature>
<feature type="binding site" evidence="8">
    <location>
        <position position="301"/>
    </location>
    <ligand>
        <name>Fe cation</name>
        <dbReference type="ChEBI" id="CHEBI:24875"/>
    </ligand>
</feature>
<dbReference type="EC" id="2.3.1.234" evidence="8"/>
<keyword evidence="1 8" id="KW-0963">Cytoplasm</keyword>
<evidence type="ECO:0000256" key="5">
    <source>
        <dbReference type="ARBA" id="ARBA00023004"/>
    </source>
</evidence>
<dbReference type="PROSITE" id="PS01016">
    <property type="entry name" value="GLYCOPROTEASE"/>
    <property type="match status" value="1"/>
</dbReference>
<keyword evidence="4 8" id="KW-0479">Metal-binding</keyword>
<evidence type="ECO:0000256" key="1">
    <source>
        <dbReference type="ARBA" id="ARBA00022490"/>
    </source>
</evidence>
<feature type="binding site" evidence="8">
    <location>
        <position position="184"/>
    </location>
    <ligand>
        <name>substrate</name>
    </ligand>
</feature>
<feature type="binding site" evidence="8">
    <location>
        <begin position="134"/>
        <end position="138"/>
    </location>
    <ligand>
        <name>substrate</name>
    </ligand>
</feature>
<keyword evidence="3 8" id="KW-0819">tRNA processing</keyword>
<dbReference type="NCBIfam" id="TIGR00329">
    <property type="entry name" value="gcp_kae1"/>
    <property type="match status" value="1"/>
</dbReference>
<dbReference type="EMBL" id="QMPZ01000002">
    <property type="protein sequence ID" value="RLE10775.1"/>
    <property type="molecule type" value="Genomic_DNA"/>
</dbReference>
<dbReference type="FunFam" id="3.30.420.40:FF:000012">
    <property type="entry name" value="tRNA N6-adenosine threonylcarbamoyltransferase"/>
    <property type="match status" value="1"/>
</dbReference>
<comment type="catalytic activity">
    <reaction evidence="7 8">
        <text>L-threonylcarbamoyladenylate + adenosine(37) in tRNA = N(6)-L-threonylcarbamoyladenosine(37) in tRNA + AMP + H(+)</text>
        <dbReference type="Rhea" id="RHEA:37059"/>
        <dbReference type="Rhea" id="RHEA-COMP:10162"/>
        <dbReference type="Rhea" id="RHEA-COMP:10163"/>
        <dbReference type="ChEBI" id="CHEBI:15378"/>
        <dbReference type="ChEBI" id="CHEBI:73682"/>
        <dbReference type="ChEBI" id="CHEBI:74411"/>
        <dbReference type="ChEBI" id="CHEBI:74418"/>
        <dbReference type="ChEBI" id="CHEBI:456215"/>
        <dbReference type="EC" id="2.3.1.234"/>
    </reaction>
</comment>
<keyword evidence="6 8" id="KW-0012">Acyltransferase</keyword>
<comment type="caution">
    <text evidence="10">The sequence shown here is derived from an EMBL/GenBank/DDBJ whole genome shotgun (WGS) entry which is preliminary data.</text>
</comment>
<dbReference type="InterPro" id="IPR022450">
    <property type="entry name" value="TsaD"/>
</dbReference>
<dbReference type="GO" id="GO:0061711">
    <property type="term" value="F:tRNA N(6)-L-threonylcarbamoyladenine synthase activity"/>
    <property type="evidence" value="ECO:0007669"/>
    <property type="project" value="UniProtKB-EC"/>
</dbReference>
<dbReference type="NCBIfam" id="TIGR03723">
    <property type="entry name" value="T6A_TsaD_YgjD"/>
    <property type="match status" value="1"/>
</dbReference>
<dbReference type="Gene3D" id="3.30.420.40">
    <property type="match status" value="2"/>
</dbReference>
<dbReference type="InterPro" id="IPR043129">
    <property type="entry name" value="ATPase_NBD"/>
</dbReference>
<dbReference type="GO" id="GO:0005506">
    <property type="term" value="F:iron ion binding"/>
    <property type="evidence" value="ECO:0007669"/>
    <property type="project" value="UniProtKB-UniRule"/>
</dbReference>
<comment type="similarity">
    <text evidence="8">Belongs to the KAE1 / TsaD family.</text>
</comment>
<keyword evidence="5 8" id="KW-0408">Iron</keyword>
<feature type="binding site" evidence="8">
    <location>
        <position position="274"/>
    </location>
    <ligand>
        <name>substrate</name>
    </ligand>
</feature>
<feature type="binding site" evidence="8">
    <location>
        <position position="180"/>
    </location>
    <ligand>
        <name>substrate</name>
    </ligand>
</feature>
<dbReference type="GO" id="GO:0005737">
    <property type="term" value="C:cytoplasm"/>
    <property type="evidence" value="ECO:0007669"/>
    <property type="project" value="UniProtKB-SubCell"/>
</dbReference>
<dbReference type="FunFam" id="3.30.420.40:FF:000040">
    <property type="entry name" value="tRNA N6-adenosine threonylcarbamoyltransferase"/>
    <property type="match status" value="1"/>
</dbReference>
<dbReference type="Pfam" id="PF00814">
    <property type="entry name" value="TsaD"/>
    <property type="match status" value="1"/>
</dbReference>
<dbReference type="InterPro" id="IPR017860">
    <property type="entry name" value="Peptidase_M22_CS"/>
</dbReference>
<dbReference type="HAMAP" id="MF_01445">
    <property type="entry name" value="TsaD"/>
    <property type="match status" value="1"/>
</dbReference>
<name>A0A497E664_UNCAE</name>
<dbReference type="Proteomes" id="UP000279422">
    <property type="component" value="Unassembled WGS sequence"/>
</dbReference>
<evidence type="ECO:0000313" key="10">
    <source>
        <dbReference type="EMBL" id="RLE10775.1"/>
    </source>
</evidence>
<evidence type="ECO:0000256" key="3">
    <source>
        <dbReference type="ARBA" id="ARBA00022694"/>
    </source>
</evidence>
<comment type="function">
    <text evidence="8">Required for the formation of a threonylcarbamoyl group on adenosine at position 37 (t(6)A37) in tRNAs that read codons beginning with adenine. Is involved in the transfer of the threonylcarbamoyl moiety of threonylcarbamoyl-AMP (TC-AMP) to the N6 group of A37, together with TsaE and TsaB. TsaD likely plays a direct catalytic role in this reaction.</text>
</comment>
<dbReference type="SUPFAM" id="SSF53067">
    <property type="entry name" value="Actin-like ATPase domain"/>
    <property type="match status" value="1"/>
</dbReference>
<feature type="binding site" evidence="8">
    <location>
        <position position="115"/>
    </location>
    <ligand>
        <name>Fe cation</name>
        <dbReference type="ChEBI" id="CHEBI:24875"/>
    </ligand>
</feature>
<dbReference type="InterPro" id="IPR017861">
    <property type="entry name" value="KAE1/TsaD"/>
</dbReference>
<dbReference type="InterPro" id="IPR000905">
    <property type="entry name" value="Gcp-like_dom"/>
</dbReference>
<evidence type="ECO:0000256" key="2">
    <source>
        <dbReference type="ARBA" id="ARBA00022679"/>
    </source>
</evidence>
<dbReference type="AlphaFoldDB" id="A0A497E664"/>
<organism evidence="10 11">
    <name type="scientific">Aerophobetes bacterium</name>
    <dbReference type="NCBI Taxonomy" id="2030807"/>
    <lineage>
        <taxon>Bacteria</taxon>
        <taxon>Candidatus Aerophobota</taxon>
    </lineage>
</organism>
<dbReference type="CDD" id="cd24133">
    <property type="entry name" value="ASKHA_NBD_TsaD_bac"/>
    <property type="match status" value="1"/>
</dbReference>
<evidence type="ECO:0000256" key="7">
    <source>
        <dbReference type="ARBA" id="ARBA00048117"/>
    </source>
</evidence>
<proteinExistence type="inferred from homology"/>
<evidence type="ECO:0000256" key="4">
    <source>
        <dbReference type="ARBA" id="ARBA00022723"/>
    </source>
</evidence>
<feature type="binding site" evidence="8">
    <location>
        <position position="111"/>
    </location>
    <ligand>
        <name>Fe cation</name>
        <dbReference type="ChEBI" id="CHEBI:24875"/>
    </ligand>
</feature>
<dbReference type="PANTHER" id="PTHR11735">
    <property type="entry name" value="TRNA N6-ADENOSINE THREONYLCARBAMOYLTRANSFERASE"/>
    <property type="match status" value="1"/>
</dbReference>
<evidence type="ECO:0000256" key="8">
    <source>
        <dbReference type="HAMAP-Rule" id="MF_01445"/>
    </source>
</evidence>
<comment type="subcellular location">
    <subcellularLocation>
        <location evidence="8">Cytoplasm</location>
    </subcellularLocation>
</comment>
<accession>A0A497E664</accession>
<dbReference type="NCBIfam" id="TIGR03725">
    <property type="entry name" value="T6A_YeaZ"/>
    <property type="match status" value="1"/>
</dbReference>
<dbReference type="InterPro" id="IPR022496">
    <property type="entry name" value="T6A_TsaB"/>
</dbReference>
<dbReference type="PRINTS" id="PR00789">
    <property type="entry name" value="OSIALOPTASE"/>
</dbReference>